<keyword evidence="4" id="KW-1185">Reference proteome</keyword>
<dbReference type="SUPFAM" id="SSF102705">
    <property type="entry name" value="NIF3 (NGG1p interacting factor 3)-like"/>
    <property type="match status" value="1"/>
</dbReference>
<dbReference type="InterPro" id="IPR036069">
    <property type="entry name" value="DUF34/NIF3_sf"/>
</dbReference>
<dbReference type="InterPro" id="IPR002678">
    <property type="entry name" value="DUF34/NIF3"/>
</dbReference>
<name>A0ABW2YSV6_9SPHI</name>
<comment type="similarity">
    <text evidence="1">Belongs to the GTP cyclohydrolase I type 2/NIF3 family.</text>
</comment>
<dbReference type="PANTHER" id="PTHR13799">
    <property type="entry name" value="NGG1 INTERACTING FACTOR 3"/>
    <property type="match status" value="1"/>
</dbReference>
<dbReference type="RefSeq" id="WP_377097571.1">
    <property type="nucleotide sequence ID" value="NZ_JBHTHU010000002.1"/>
</dbReference>
<dbReference type="PROSITE" id="PS51318">
    <property type="entry name" value="TAT"/>
    <property type="match status" value="1"/>
</dbReference>
<keyword evidence="2" id="KW-0479">Metal-binding</keyword>
<dbReference type="Pfam" id="PF01784">
    <property type="entry name" value="DUF34_NIF3"/>
    <property type="match status" value="1"/>
</dbReference>
<dbReference type="Gene3D" id="3.40.1390.30">
    <property type="entry name" value="NIF3 (NGG1p interacting factor 3)-like"/>
    <property type="match status" value="2"/>
</dbReference>
<evidence type="ECO:0000313" key="4">
    <source>
        <dbReference type="Proteomes" id="UP001596958"/>
    </source>
</evidence>
<organism evidence="3 4">
    <name type="scientific">Mucilaginibacter calamicampi</name>
    <dbReference type="NCBI Taxonomy" id="1302352"/>
    <lineage>
        <taxon>Bacteria</taxon>
        <taxon>Pseudomonadati</taxon>
        <taxon>Bacteroidota</taxon>
        <taxon>Sphingobacteriia</taxon>
        <taxon>Sphingobacteriales</taxon>
        <taxon>Sphingobacteriaceae</taxon>
        <taxon>Mucilaginibacter</taxon>
    </lineage>
</organism>
<accession>A0ABW2YSV6</accession>
<comment type="caution">
    <text evidence="3">The sequence shown here is derived from an EMBL/GenBank/DDBJ whole genome shotgun (WGS) entry which is preliminary data.</text>
</comment>
<proteinExistence type="inferred from homology"/>
<evidence type="ECO:0000256" key="2">
    <source>
        <dbReference type="ARBA" id="ARBA00022723"/>
    </source>
</evidence>
<evidence type="ECO:0000313" key="3">
    <source>
        <dbReference type="EMBL" id="MFD0749314.1"/>
    </source>
</evidence>
<dbReference type="InterPro" id="IPR006311">
    <property type="entry name" value="TAT_signal"/>
</dbReference>
<gene>
    <name evidence="3" type="ORF">ACFQZS_04115</name>
</gene>
<sequence>MEKNKFNLSGRREFLAGVCVLAGASIVTGLPGVSFAKNLGSAPANFTVKQVIDIALSETPGAPLTKTVDQIRAGSLDQQVTGIVTTTFPTIDVINKAIKAGANMIISHEAAFYNNDDNLARVKDDDIIKYKTELLEKNKIAIWRFHDSWHAHKPDGITWGTLVKLGWEKYYNPANPRIIMLPTPITLQQAVALTKTKLGAPQVRVIGDLKKPVRTVYFTLGSLMSTEVIPVIQSEKPDLIISGESREWEVGLRVQDGVMMGLNTKLIVLGHAISEEAGMAYAAAWLAPKVQGLKVSHIAAGTPFKYV</sequence>
<dbReference type="EMBL" id="JBHTHU010000002">
    <property type="protein sequence ID" value="MFD0749314.1"/>
    <property type="molecule type" value="Genomic_DNA"/>
</dbReference>
<protein>
    <submittedName>
        <fullName evidence="3">Nif3-like dinuclear metal center hexameric protein</fullName>
    </submittedName>
</protein>
<evidence type="ECO:0000256" key="1">
    <source>
        <dbReference type="ARBA" id="ARBA00006964"/>
    </source>
</evidence>
<dbReference type="Proteomes" id="UP001596958">
    <property type="component" value="Unassembled WGS sequence"/>
</dbReference>
<dbReference type="PANTHER" id="PTHR13799:SF14">
    <property type="entry name" value="GTP CYCLOHYDROLASE 1 TYPE 2 HOMOLOG"/>
    <property type="match status" value="1"/>
</dbReference>
<reference evidence="4" key="1">
    <citation type="journal article" date="2019" name="Int. J. Syst. Evol. Microbiol.">
        <title>The Global Catalogue of Microorganisms (GCM) 10K type strain sequencing project: providing services to taxonomists for standard genome sequencing and annotation.</title>
        <authorList>
            <consortium name="The Broad Institute Genomics Platform"/>
            <consortium name="The Broad Institute Genome Sequencing Center for Infectious Disease"/>
            <person name="Wu L."/>
            <person name="Ma J."/>
        </authorList>
    </citation>
    <scope>NUCLEOTIDE SEQUENCE [LARGE SCALE GENOMIC DNA]</scope>
    <source>
        <strain evidence="4">CCUG 63418</strain>
    </source>
</reference>